<dbReference type="InterPro" id="IPR038606">
    <property type="entry name" value="To_sf"/>
</dbReference>
<reference evidence="1" key="1">
    <citation type="submission" date="2020-08" db="EMBL/GenBank/DDBJ databases">
        <title>Multicomponent nature underlies the extraordinary mechanical properties of spider dragline silk.</title>
        <authorList>
            <person name="Kono N."/>
            <person name="Nakamura H."/>
            <person name="Mori M."/>
            <person name="Yoshida Y."/>
            <person name="Ohtoshi R."/>
            <person name="Malay A.D."/>
            <person name="Moran D.A.P."/>
            <person name="Tomita M."/>
            <person name="Numata K."/>
            <person name="Arakawa K."/>
        </authorList>
    </citation>
    <scope>NUCLEOTIDE SEQUENCE</scope>
</reference>
<sequence>MEIELDIKESFLFSSDRESNFFHSVKRTVSGEESDIPGEEAEEYDEKLSEFIKEILENFREQMPEGIPDIGIPPIDPLVIPDIDEDIDDGIAKMVLRMRDINILGISKFHIVDLKADLEKGFANFSISLPELTASGNCYMNGKILGIFPMNSDGPFNINVTEVSKHMIIYFYILRLILNEALDQSVPYQ</sequence>
<organism evidence="1 2">
    <name type="scientific">Trichonephila inaurata madagascariensis</name>
    <dbReference type="NCBI Taxonomy" id="2747483"/>
    <lineage>
        <taxon>Eukaryota</taxon>
        <taxon>Metazoa</taxon>
        <taxon>Ecdysozoa</taxon>
        <taxon>Arthropoda</taxon>
        <taxon>Chelicerata</taxon>
        <taxon>Arachnida</taxon>
        <taxon>Araneae</taxon>
        <taxon>Araneomorphae</taxon>
        <taxon>Entelegynae</taxon>
        <taxon>Araneoidea</taxon>
        <taxon>Nephilidae</taxon>
        <taxon>Trichonephila</taxon>
        <taxon>Trichonephila inaurata</taxon>
    </lineage>
</organism>
<evidence type="ECO:0000313" key="1">
    <source>
        <dbReference type="EMBL" id="GFY75092.1"/>
    </source>
</evidence>
<dbReference type="PANTHER" id="PTHR11008:SF9">
    <property type="entry name" value="PROTEIN TAKEOUT-LIKE PROTEIN"/>
    <property type="match status" value="1"/>
</dbReference>
<name>A0A8X6YR91_9ARAC</name>
<accession>A0A8X6YR91</accession>
<gene>
    <name evidence="1" type="primary">NCL1_05173</name>
    <name evidence="1" type="ORF">TNIN_190911</name>
</gene>
<protein>
    <submittedName>
        <fullName evidence="1">Uncharacterized protein</fullName>
    </submittedName>
</protein>
<keyword evidence="2" id="KW-1185">Reference proteome</keyword>
<dbReference type="Pfam" id="PF06585">
    <property type="entry name" value="JHBP"/>
    <property type="match status" value="1"/>
</dbReference>
<dbReference type="EMBL" id="BMAV01021144">
    <property type="protein sequence ID" value="GFY75092.1"/>
    <property type="molecule type" value="Genomic_DNA"/>
</dbReference>
<dbReference type="InterPro" id="IPR010562">
    <property type="entry name" value="Haemolymph_juvenile_hormone-bd"/>
</dbReference>
<evidence type="ECO:0000313" key="2">
    <source>
        <dbReference type="Proteomes" id="UP000886998"/>
    </source>
</evidence>
<comment type="caution">
    <text evidence="1">The sequence shown here is derived from an EMBL/GenBank/DDBJ whole genome shotgun (WGS) entry which is preliminary data.</text>
</comment>
<dbReference type="Proteomes" id="UP000886998">
    <property type="component" value="Unassembled WGS sequence"/>
</dbReference>
<dbReference type="PANTHER" id="PTHR11008">
    <property type="entry name" value="PROTEIN TAKEOUT-LIKE PROTEIN"/>
    <property type="match status" value="1"/>
</dbReference>
<dbReference type="Gene3D" id="3.15.10.30">
    <property type="entry name" value="Haemolymph juvenile hormone binding protein"/>
    <property type="match status" value="1"/>
</dbReference>
<dbReference type="OrthoDB" id="6380971at2759"/>
<proteinExistence type="predicted"/>
<dbReference type="AlphaFoldDB" id="A0A8X6YR91"/>